<dbReference type="Proteomes" id="UP000824881">
    <property type="component" value="Unassembled WGS sequence"/>
</dbReference>
<evidence type="ECO:0000313" key="1">
    <source>
        <dbReference type="EMBL" id="KAG9227256.1"/>
    </source>
</evidence>
<dbReference type="EMBL" id="WQMT02000001">
    <property type="protein sequence ID" value="KAG9227256.1"/>
    <property type="molecule type" value="Genomic_DNA"/>
</dbReference>
<organism evidence="1 2">
    <name type="scientific">Pleurotus cornucopiae</name>
    <name type="common">Cornucopia mushroom</name>
    <dbReference type="NCBI Taxonomy" id="5321"/>
    <lineage>
        <taxon>Eukaryota</taxon>
        <taxon>Fungi</taxon>
        <taxon>Dikarya</taxon>
        <taxon>Basidiomycota</taxon>
        <taxon>Agaricomycotina</taxon>
        <taxon>Agaricomycetes</taxon>
        <taxon>Agaricomycetidae</taxon>
        <taxon>Agaricales</taxon>
        <taxon>Pleurotineae</taxon>
        <taxon>Pleurotaceae</taxon>
        <taxon>Pleurotus</taxon>
    </lineage>
</organism>
<keyword evidence="2" id="KW-1185">Reference proteome</keyword>
<protein>
    <submittedName>
        <fullName evidence="1">Uncharacterized protein</fullName>
    </submittedName>
</protein>
<reference evidence="1 2" key="1">
    <citation type="journal article" date="2021" name="Appl. Environ. Microbiol.">
        <title>Genetic linkage and physical mapping for an oyster mushroom Pleurotus cornucopiae and QTL analysis for the trait cap color.</title>
        <authorList>
            <person name="Zhang Y."/>
            <person name="Gao W."/>
            <person name="Sonnenberg A."/>
            <person name="Chen Q."/>
            <person name="Zhang J."/>
            <person name="Huang C."/>
        </authorList>
    </citation>
    <scope>NUCLEOTIDE SEQUENCE [LARGE SCALE GENOMIC DNA]</scope>
    <source>
        <strain evidence="1">CCMSSC00406</strain>
    </source>
</reference>
<sequence>MEAPDPSFVRVITTLGHVDHGKTTLMDALLAANNIISHRMAGKLRFLDSREDEQERGITMESSAVTLKFQVAERGSDGERLMKTYFINMVDTPGHVDFSSEVSTASRLCDGALVLVDVVEGVCTQTIAVLSQAWQDRLRPILVINKFDRLITELKLSPIEAYNHLSRLVEQVNAIMGSFFAAERMEDDLRWREERERRLAERREAMGEEADSSLVEEEFQEKDDEDIYFAPERGNVIFASAIDGWGFRVSKFSQLYSTKLGFKEHTLRRVLWGDFFLDPKTKKVIGFKHLRGRSLKPLFVQFVLDNIWAIYEAVLLNPNPDKVTKIVASLDLKILPRDLKTKDSRNLVGLILSQWLSLSTCIIQSVIDVVPAPSVAQNTRVPKILYPQLHRDEKVEAKNKLEEDLFSCNYSSDAYVSAYVSKMFAVPAKDLPENKKKVMTADEMRARAKAAREARQTDAPNPEPRGASSSDQNEGTDPQEKEGEVLLGFARLYCGTLRPGMTVYAVLPKYDATLGPKHPTNRKYITTTVVESLYTMMGRELIAVNSIRAGNTFAIRGLEGKVWRSATLCAPSEHGVSPETSDSPEYVINLGAVNRTAPPIVRVALEPERPADMQKLLDGLKLLSQSDPCVETFQQSTGEHVIVTAGELHLERCLKDLRERFAQIDIHVSKPIVPFRETAVRAPDMAPQKTAGAPRGTINGAISHDLVKFTIRATPLPPPILDFILQNQITIRNLVNDEGSKQHGEDDSDGNIDQELAGHVHGDVDRTPTVSADKFWETLHEVCQSAGEEWKDLDERIWAFGPRRTGGCVLTDGRKGSRPHSIRNLAEDRKTASTQDELSKLLEDLENHIETGFQLATLQGPLCAEPVEGVMFCLEKLEISTEDISQEIEQNRMAQVAGSLISAVRDACRNGLLDWSPRLMLAMYSCDIQASTDVLGKVYAVVAKRRGRIVAEEMKEGTSFFTVSALLPVVESFGFADGKPVLSRMRQKLIIVSRYSETYELLDLDPFWVPTTEEELEDLGEKADRTNVAKAYMDGVRELLLLLVPGFSNLPEACMATVAQPMYGAHHNGFISNTSVTSSQQHPVNLHQPQQPPDADQLDDEFPLFCRALYDYQAQDASALSFRRNDIIEILTQQPSGWWDGLLGDERGWFPSNYVTIISEDEAEAAFSSTDRTQPVSAATVENEEWLERELGTRDGIQALANATIDSPAQSNDFWMPQVTIYYVNTQTGQHSRDLPQESDDQISDSELAGLTSQSSSRSGTSAGLGLTPSSSTLIESSDGSATPGFGLQRRTGTPEPWIRKLADDGMSYYYWNPVDNQVQWTRPEAEASVVLGRGRSDSQPTQRSGQLSVYSDDSDIQPNEGNRTARSQWNTELTPVDDPTSMELTSAERLAQTLQQALSPSPPEIITDLSAIARNSIQAVVDSIQLNGVTRQPEEDEKMDGLVRHVVLSVRNLLYVAAIPTGHIPSNVLPPDLRNLRPNPTVHSQLKSAQRKVTATLSKLVLSARAMQYDTGGSIHDTPNRIEGDAEELERAIVSFVLEVQRFQHQEDSPQQKHIVKRLHGVFSTANIGLGLVGAGAAGSWKGFGWVSLDNEQEVPRRVLGSEVVNELSSFLSQLDETLSAINTTIRNQDPHKGKDVASQGQSLLSKVSGFLLFISHIHVARHVDIDGIRQEAGALPNELYTGSVEKARILVRALETSLQSLYDDAASIVLAMQLLSPLHPTADGIPLELVDTLVSSLKANLGVVNETLGGLLAVGHEQAELAQGDYTGSIEWRMSRLSMIDTQFGGALSPTSPSILEQEDVVDMDFAFSKQGSKLQTGVPPVYEDPSQEQPKPNRSIVAPPPLQVNNGAPMAPLDQVLASPVSPDGLMDQETATLFEDEVVGVASPKSPPRAAGAEKLRKLLGDDAPRHYLDTVSADSKPWYLRPNYDQTEIQMDPDGSVRGGTVQALVERLTAHEHGDSSFIKTFLLTYKSFTTLDELFNLLVQRFRIQPPPNLSPPELEDWGKLKQHVIQMRVLNTLKSMITDEDVLEREDYHIFDRMKEFISSSEVSRFAASKQLLLLIERAQKGGDNIKSMVSTLAPAPPPIYPRISSGRKVKLLDVDPLELARQLTILESQLYQKIKPMECLQRSREQSMEHHDNIAIVIQTSNRVRSSIHAILQVLTADQIADWVADSILSKEDSRRRAAAVKHFISVADRCRTLHNFSTMVAITSGLNTPPIRRLKRTWEQVNQKLMAQLGACEMTIDTTRNFNNYRSTMATVTPPCVPFIGVFLTTLQFIQDGNPDNLAGSLVNFRKRQKAMEVINDIKRWQAQPFNFTPIPAVLQFIEESLSQFSETVDVREHFWQLSLDREPREREDEKMARLLQESGFL</sequence>
<proteinExistence type="predicted"/>
<accession>A0ACB7JD73</accession>
<gene>
    <name evidence="1" type="ORF">CCMSSC00406_0004205</name>
</gene>
<comment type="caution">
    <text evidence="1">The sequence shown here is derived from an EMBL/GenBank/DDBJ whole genome shotgun (WGS) entry which is preliminary data.</text>
</comment>
<evidence type="ECO:0000313" key="2">
    <source>
        <dbReference type="Proteomes" id="UP000824881"/>
    </source>
</evidence>
<name>A0ACB7JD73_PLECO</name>